<dbReference type="InterPro" id="IPR003769">
    <property type="entry name" value="ClpS_core"/>
</dbReference>
<protein>
    <recommendedName>
        <fullName evidence="1">ATP-dependent Clp protease adapter protein ClpS</fullName>
    </recommendedName>
</protein>
<dbReference type="Gene3D" id="3.30.1390.10">
    <property type="match status" value="1"/>
</dbReference>
<dbReference type="HOGENOM" id="CLU_1208681_0_0_3"/>
<accession>K9WGF1</accession>
<dbReference type="OrthoDB" id="453485at2"/>
<dbReference type="Pfam" id="PF02617">
    <property type="entry name" value="ClpS"/>
    <property type="match status" value="1"/>
</dbReference>
<comment type="function">
    <text evidence="1">Involved in the modulation of the specificity of the ClpAP-mediated ATP-dependent protein degradation.</text>
</comment>
<dbReference type="GO" id="GO:0030163">
    <property type="term" value="P:protein catabolic process"/>
    <property type="evidence" value="ECO:0007669"/>
    <property type="project" value="InterPro"/>
</dbReference>
<dbReference type="AlphaFoldDB" id="K9WGF1"/>
<evidence type="ECO:0000313" key="4">
    <source>
        <dbReference type="Proteomes" id="UP000010471"/>
    </source>
</evidence>
<dbReference type="eggNOG" id="COG2127">
    <property type="taxonomic scope" value="Bacteria"/>
</dbReference>
<evidence type="ECO:0000256" key="1">
    <source>
        <dbReference type="HAMAP-Rule" id="MF_00302"/>
    </source>
</evidence>
<evidence type="ECO:0000313" key="3">
    <source>
        <dbReference type="EMBL" id="AFZ18869.1"/>
    </source>
</evidence>
<organism evidence="3 4">
    <name type="scientific">Allocoleopsis franciscana PCC 7113</name>
    <dbReference type="NCBI Taxonomy" id="1173027"/>
    <lineage>
        <taxon>Bacteria</taxon>
        <taxon>Bacillati</taxon>
        <taxon>Cyanobacteriota</taxon>
        <taxon>Cyanophyceae</taxon>
        <taxon>Coleofasciculales</taxon>
        <taxon>Coleofasciculaceae</taxon>
        <taxon>Allocoleopsis</taxon>
        <taxon>Allocoleopsis franciscana</taxon>
    </lineage>
</organism>
<dbReference type="HAMAP" id="MF_00302">
    <property type="entry name" value="ClpS"/>
    <property type="match status" value="1"/>
</dbReference>
<dbReference type="InterPro" id="IPR014719">
    <property type="entry name" value="Ribosomal_bL12_C/ClpS-like"/>
</dbReference>
<keyword evidence="4" id="KW-1185">Reference proteome</keyword>
<dbReference type="InterPro" id="IPR022935">
    <property type="entry name" value="ClpS"/>
</dbReference>
<dbReference type="STRING" id="1173027.Mic7113_3123"/>
<comment type="similarity">
    <text evidence="1">Belongs to the ClpS family.</text>
</comment>
<dbReference type="RefSeq" id="WP_015183014.1">
    <property type="nucleotide sequence ID" value="NC_019738.1"/>
</dbReference>
<sequence>MLWFIILMGLLLLIFLVNAIKFEWDHSEPDPLAQSGQSGSQRRDRTRRILAQGSPQTLEEYLEIFPDACPRCGGRHIYESLTPRRSFITPLLRNRKPKRSWVCTRCGHSNLSQKPVKPLQNLRFVPSPYLSAEQSLAIPEWPWEHSPVVPVYLHNDNVTTMEFVVEVLEQVFELPKDLAIQVMIHTHQLGRSFVVALPLEEAQEKVAIAHQRSKAKKYSLRFTVESEWM</sequence>
<dbReference type="GO" id="GO:0006508">
    <property type="term" value="P:proteolysis"/>
    <property type="evidence" value="ECO:0007669"/>
    <property type="project" value="UniProtKB-UniRule"/>
</dbReference>
<dbReference type="KEGG" id="mic:Mic7113_3123"/>
<gene>
    <name evidence="1" type="primary">clpS</name>
    <name evidence="3" type="ORF">Mic7113_3123</name>
</gene>
<evidence type="ECO:0000259" key="2">
    <source>
        <dbReference type="Pfam" id="PF02617"/>
    </source>
</evidence>
<reference evidence="3 4" key="1">
    <citation type="submission" date="2012-06" db="EMBL/GenBank/DDBJ databases">
        <title>Finished chromosome of genome of Microcoleus sp. PCC 7113.</title>
        <authorList>
            <consortium name="US DOE Joint Genome Institute"/>
            <person name="Gugger M."/>
            <person name="Coursin T."/>
            <person name="Rippka R."/>
            <person name="Tandeau De Marsac N."/>
            <person name="Huntemann M."/>
            <person name="Wei C.-L."/>
            <person name="Han J."/>
            <person name="Detter J.C."/>
            <person name="Han C."/>
            <person name="Tapia R."/>
            <person name="Chen A."/>
            <person name="Kyrpides N."/>
            <person name="Mavromatis K."/>
            <person name="Markowitz V."/>
            <person name="Szeto E."/>
            <person name="Ivanova N."/>
            <person name="Pagani I."/>
            <person name="Pati A."/>
            <person name="Goodwin L."/>
            <person name="Nordberg H.P."/>
            <person name="Cantor M.N."/>
            <person name="Hua S.X."/>
            <person name="Woyke T."/>
            <person name="Kerfeld C.A."/>
        </authorList>
    </citation>
    <scope>NUCLEOTIDE SEQUENCE [LARGE SCALE GENOMIC DNA]</scope>
    <source>
        <strain evidence="3 4">PCC 7113</strain>
    </source>
</reference>
<dbReference type="Proteomes" id="UP000010471">
    <property type="component" value="Chromosome"/>
</dbReference>
<comment type="subunit">
    <text evidence="1">Binds to the N-terminal domain of the chaperone ClpA.</text>
</comment>
<proteinExistence type="inferred from homology"/>
<dbReference type="EMBL" id="CP003630">
    <property type="protein sequence ID" value="AFZ18869.1"/>
    <property type="molecule type" value="Genomic_DNA"/>
</dbReference>
<feature type="domain" description="Adaptor protein ClpS core" evidence="2">
    <location>
        <begin position="147"/>
        <end position="223"/>
    </location>
</feature>
<name>K9WGF1_9CYAN</name>
<dbReference type="SUPFAM" id="SSF54736">
    <property type="entry name" value="ClpS-like"/>
    <property type="match status" value="1"/>
</dbReference>